<feature type="domain" description="FecR protein" evidence="2">
    <location>
        <begin position="146"/>
        <end position="231"/>
    </location>
</feature>
<keyword evidence="1" id="KW-1133">Transmembrane helix</keyword>
<keyword evidence="1" id="KW-0812">Transmembrane</keyword>
<dbReference type="EMBL" id="CAJRAF010000002">
    <property type="protein sequence ID" value="CAG5011985.1"/>
    <property type="molecule type" value="Genomic_DNA"/>
</dbReference>
<dbReference type="Pfam" id="PF04773">
    <property type="entry name" value="FecR"/>
    <property type="match status" value="1"/>
</dbReference>
<reference evidence="4" key="1">
    <citation type="submission" date="2021-04" db="EMBL/GenBank/DDBJ databases">
        <authorList>
            <person name="Rodrigo-Torres L."/>
            <person name="Arahal R. D."/>
            <person name="Lucena T."/>
        </authorList>
    </citation>
    <scope>NUCLEOTIDE SEQUENCE</scope>
    <source>
        <strain evidence="4">CECT 9275</strain>
    </source>
</reference>
<dbReference type="InterPro" id="IPR032508">
    <property type="entry name" value="FecR_C"/>
</dbReference>
<evidence type="ECO:0000256" key="1">
    <source>
        <dbReference type="SAM" id="Phobius"/>
    </source>
</evidence>
<evidence type="ECO:0008006" key="6">
    <source>
        <dbReference type="Google" id="ProtNLM"/>
    </source>
</evidence>
<dbReference type="PIRSF" id="PIRSF018266">
    <property type="entry name" value="FecR"/>
    <property type="match status" value="1"/>
</dbReference>
<dbReference type="PANTHER" id="PTHR30273">
    <property type="entry name" value="PERIPLASMIC SIGNAL SENSOR AND SIGMA FACTOR ACTIVATOR FECR-RELATED"/>
    <property type="match status" value="1"/>
</dbReference>
<sequence length="362" mass="40975">MDYTKFTAEDLVLDGYFRKWVNQQLPPEDTFWENWLADHPDKAEIISQAKFVISALEMKHAVISDQHVYQKTQSIFALTDADDAPAPSLWSYSLKIAASFAAIVLFSLGWYLLRKEDKKVSVYETMLAEARTAPFTEKVNDTNHPIKVSLLDGSVITLQPKSKLSYPQSFKTDKREVYLSGEGFFEITKIPHQPFFVYANEIITKVLGTSFTVKAYENDKNVIVKVLTGKVTVTSKNKETRELGEEQPEAVILLPNQMGIYTRPLERLTKTLVENPVILQENIPVPANFNFNNTPVEEAFNLLEKSYGVTIVYDGDLLGKCHITAPLEDESLYEKLDLICKVIRASYEIIDAQIIITSKGCS</sequence>
<proteinExistence type="predicted"/>
<feature type="transmembrane region" description="Helical" evidence="1">
    <location>
        <begin position="92"/>
        <end position="113"/>
    </location>
</feature>
<organism evidence="4 5">
    <name type="scientific">Dyadobacter helix</name>
    <dbReference type="NCBI Taxonomy" id="2822344"/>
    <lineage>
        <taxon>Bacteria</taxon>
        <taxon>Pseudomonadati</taxon>
        <taxon>Bacteroidota</taxon>
        <taxon>Cytophagia</taxon>
        <taxon>Cytophagales</taxon>
        <taxon>Spirosomataceae</taxon>
        <taxon>Dyadobacter</taxon>
    </lineage>
</organism>
<dbReference type="Pfam" id="PF16344">
    <property type="entry name" value="FecR_C"/>
    <property type="match status" value="1"/>
</dbReference>
<dbReference type="AlphaFoldDB" id="A0A916NE52"/>
<dbReference type="Gene3D" id="2.60.120.1440">
    <property type="match status" value="1"/>
</dbReference>
<dbReference type="InterPro" id="IPR006860">
    <property type="entry name" value="FecR"/>
</dbReference>
<keyword evidence="1" id="KW-0472">Membrane</keyword>
<evidence type="ECO:0000313" key="5">
    <source>
        <dbReference type="Proteomes" id="UP000680038"/>
    </source>
</evidence>
<evidence type="ECO:0000313" key="4">
    <source>
        <dbReference type="EMBL" id="CAG5011985.1"/>
    </source>
</evidence>
<comment type="caution">
    <text evidence="4">The sequence shown here is derived from an EMBL/GenBank/DDBJ whole genome shotgun (WGS) entry which is preliminary data.</text>
</comment>
<dbReference type="PANTHER" id="PTHR30273:SF2">
    <property type="entry name" value="PROTEIN FECR"/>
    <property type="match status" value="1"/>
</dbReference>
<dbReference type="Proteomes" id="UP000680038">
    <property type="component" value="Unassembled WGS sequence"/>
</dbReference>
<dbReference type="RefSeq" id="WP_215241325.1">
    <property type="nucleotide sequence ID" value="NZ_CAJRAF010000002.1"/>
</dbReference>
<protein>
    <recommendedName>
        <fullName evidence="6">FecR family protein</fullName>
    </recommendedName>
</protein>
<gene>
    <name evidence="4" type="ORF">DYBT9275_05070</name>
</gene>
<accession>A0A916NE52</accession>
<evidence type="ECO:0000259" key="2">
    <source>
        <dbReference type="Pfam" id="PF04773"/>
    </source>
</evidence>
<name>A0A916NE52_9BACT</name>
<dbReference type="Gene3D" id="3.55.50.30">
    <property type="match status" value="1"/>
</dbReference>
<evidence type="ECO:0000259" key="3">
    <source>
        <dbReference type="Pfam" id="PF16344"/>
    </source>
</evidence>
<dbReference type="GO" id="GO:0016989">
    <property type="term" value="F:sigma factor antagonist activity"/>
    <property type="evidence" value="ECO:0007669"/>
    <property type="project" value="TreeGrafter"/>
</dbReference>
<feature type="domain" description="Protein FecR C-terminal" evidence="3">
    <location>
        <begin position="289"/>
        <end position="356"/>
    </location>
</feature>
<keyword evidence="5" id="KW-1185">Reference proteome</keyword>
<dbReference type="InterPro" id="IPR012373">
    <property type="entry name" value="Ferrdict_sens_TM"/>
</dbReference>